<organism evidence="2">
    <name type="scientific">Octopus bimaculoides</name>
    <name type="common">California two-spotted octopus</name>
    <dbReference type="NCBI Taxonomy" id="37653"/>
    <lineage>
        <taxon>Eukaryota</taxon>
        <taxon>Metazoa</taxon>
        <taxon>Spiralia</taxon>
        <taxon>Lophotrochozoa</taxon>
        <taxon>Mollusca</taxon>
        <taxon>Cephalopoda</taxon>
        <taxon>Coleoidea</taxon>
        <taxon>Octopodiformes</taxon>
        <taxon>Octopoda</taxon>
        <taxon>Incirrata</taxon>
        <taxon>Octopodidae</taxon>
        <taxon>Octopus</taxon>
    </lineage>
</organism>
<accession>A0A0L8FL95</accession>
<proteinExistence type="predicted"/>
<evidence type="ECO:0000256" key="1">
    <source>
        <dbReference type="SAM" id="MobiDB-lite"/>
    </source>
</evidence>
<sequence>MRESRKGDENDNQEREREREKCGVVCIHGGESCIEEYLVFKKQLFHIHWKRESERKKEKKNQTASKGKIILDKDFY</sequence>
<dbReference type="EMBL" id="KQ429354">
    <property type="protein sequence ID" value="KOF65459.1"/>
    <property type="molecule type" value="Genomic_DNA"/>
</dbReference>
<dbReference type="AlphaFoldDB" id="A0A0L8FL95"/>
<feature type="region of interest" description="Disordered" evidence="1">
    <location>
        <begin position="52"/>
        <end position="76"/>
    </location>
</feature>
<gene>
    <name evidence="2" type="ORF">OCBIM_22015453mg</name>
</gene>
<reference evidence="2" key="1">
    <citation type="submission" date="2015-07" db="EMBL/GenBank/DDBJ databases">
        <title>MeaNS - Measles Nucleotide Surveillance Program.</title>
        <authorList>
            <person name="Tran T."/>
            <person name="Druce J."/>
        </authorList>
    </citation>
    <scope>NUCLEOTIDE SEQUENCE</scope>
    <source>
        <strain evidence="2">UCB-OBI-ISO-001</strain>
        <tissue evidence="2">Gonad</tissue>
    </source>
</reference>
<protein>
    <submittedName>
        <fullName evidence="2">Uncharacterized protein</fullName>
    </submittedName>
</protein>
<name>A0A0L8FL95_OCTBM</name>
<evidence type="ECO:0000313" key="2">
    <source>
        <dbReference type="EMBL" id="KOF65459.1"/>
    </source>
</evidence>